<protein>
    <recommendedName>
        <fullName evidence="3">Ribosomal protein L20</fullName>
    </recommendedName>
</protein>
<dbReference type="AlphaFoldDB" id="A0AAW2EZ13"/>
<proteinExistence type="predicted"/>
<accession>A0AAW2EZ13</accession>
<evidence type="ECO:0000313" key="1">
    <source>
        <dbReference type="EMBL" id="KAL0107651.1"/>
    </source>
</evidence>
<dbReference type="Proteomes" id="UP001430953">
    <property type="component" value="Unassembled WGS sequence"/>
</dbReference>
<evidence type="ECO:0008006" key="3">
    <source>
        <dbReference type="Google" id="ProtNLM"/>
    </source>
</evidence>
<dbReference type="EMBL" id="JADYXP020000016">
    <property type="protein sequence ID" value="KAL0107651.1"/>
    <property type="molecule type" value="Genomic_DNA"/>
</dbReference>
<sequence length="118" mass="13768">MNIICSSDYGQLQKRRGATGHKTRVRRCNRSFLALLESRRLNLAVRSCFARRQRERVLIKIGRELHIRSTTRVEINSHPVFALQVRKVEDARATGSENRLAQQFRQSSERCVWSSTQQ</sequence>
<evidence type="ECO:0000313" key="2">
    <source>
        <dbReference type="Proteomes" id="UP001430953"/>
    </source>
</evidence>
<name>A0AAW2EZ13_9HYME</name>
<comment type="caution">
    <text evidence="1">The sequence shown here is derived from an EMBL/GenBank/DDBJ whole genome shotgun (WGS) entry which is preliminary data.</text>
</comment>
<organism evidence="1 2">
    <name type="scientific">Cardiocondyla obscurior</name>
    <dbReference type="NCBI Taxonomy" id="286306"/>
    <lineage>
        <taxon>Eukaryota</taxon>
        <taxon>Metazoa</taxon>
        <taxon>Ecdysozoa</taxon>
        <taxon>Arthropoda</taxon>
        <taxon>Hexapoda</taxon>
        <taxon>Insecta</taxon>
        <taxon>Pterygota</taxon>
        <taxon>Neoptera</taxon>
        <taxon>Endopterygota</taxon>
        <taxon>Hymenoptera</taxon>
        <taxon>Apocrita</taxon>
        <taxon>Aculeata</taxon>
        <taxon>Formicoidea</taxon>
        <taxon>Formicidae</taxon>
        <taxon>Myrmicinae</taxon>
        <taxon>Cardiocondyla</taxon>
    </lineage>
</organism>
<reference evidence="1 2" key="1">
    <citation type="submission" date="2023-03" db="EMBL/GenBank/DDBJ databases">
        <title>High recombination rates correlate with genetic variation in Cardiocondyla obscurior ants.</title>
        <authorList>
            <person name="Errbii M."/>
        </authorList>
    </citation>
    <scope>NUCLEOTIDE SEQUENCE [LARGE SCALE GENOMIC DNA]</scope>
    <source>
        <strain evidence="1">Alpha-2009</strain>
        <tissue evidence="1">Whole body</tissue>
    </source>
</reference>
<gene>
    <name evidence="1" type="ORF">PUN28_014750</name>
</gene>
<keyword evidence="2" id="KW-1185">Reference proteome</keyword>